<feature type="compositionally biased region" description="Polar residues" evidence="1">
    <location>
        <begin position="519"/>
        <end position="532"/>
    </location>
</feature>
<dbReference type="PANTHER" id="PTHR10963">
    <property type="entry name" value="GLYCOSYL HYDROLASE-RELATED"/>
    <property type="match status" value="1"/>
</dbReference>
<dbReference type="GO" id="GO:0005975">
    <property type="term" value="P:carbohydrate metabolic process"/>
    <property type="evidence" value="ECO:0007669"/>
    <property type="project" value="InterPro"/>
</dbReference>
<dbReference type="Proteomes" id="UP000044602">
    <property type="component" value="Unassembled WGS sequence"/>
</dbReference>
<dbReference type="InterPro" id="IPR013320">
    <property type="entry name" value="ConA-like_dom_sf"/>
</dbReference>
<dbReference type="SUPFAM" id="SSF49899">
    <property type="entry name" value="Concanavalin A-like lectins/glucanases"/>
    <property type="match status" value="1"/>
</dbReference>
<dbReference type="Pfam" id="PF00722">
    <property type="entry name" value="Glyco_hydro_16"/>
    <property type="match status" value="1"/>
</dbReference>
<dbReference type="GO" id="GO:0009277">
    <property type="term" value="C:fungal-type cell wall"/>
    <property type="evidence" value="ECO:0007669"/>
    <property type="project" value="TreeGrafter"/>
</dbReference>
<evidence type="ECO:0000259" key="2">
    <source>
        <dbReference type="PROSITE" id="PS51762"/>
    </source>
</evidence>
<accession>A0A0G4LWE0</accession>
<name>A0A0G4LWE0_VERLO</name>
<dbReference type="STRING" id="100787.A0A0G4LWE0"/>
<dbReference type="GO" id="GO:0031505">
    <property type="term" value="P:fungal-type cell wall organization"/>
    <property type="evidence" value="ECO:0007669"/>
    <property type="project" value="TreeGrafter"/>
</dbReference>
<evidence type="ECO:0000313" key="3">
    <source>
        <dbReference type="EMBL" id="CRK26391.1"/>
    </source>
</evidence>
<evidence type="ECO:0000313" key="4">
    <source>
        <dbReference type="Proteomes" id="UP000044602"/>
    </source>
</evidence>
<proteinExistence type="predicted"/>
<dbReference type="GO" id="GO:0016757">
    <property type="term" value="F:glycosyltransferase activity"/>
    <property type="evidence" value="ECO:0007669"/>
    <property type="project" value="TreeGrafter"/>
</dbReference>
<keyword evidence="4" id="KW-1185">Reference proteome</keyword>
<dbReference type="GO" id="GO:0004553">
    <property type="term" value="F:hydrolase activity, hydrolyzing O-glycosyl compounds"/>
    <property type="evidence" value="ECO:0007669"/>
    <property type="project" value="InterPro"/>
</dbReference>
<dbReference type="Gene3D" id="2.60.120.200">
    <property type="match status" value="1"/>
</dbReference>
<reference evidence="3 4" key="1">
    <citation type="submission" date="2015-05" db="EMBL/GenBank/DDBJ databases">
        <authorList>
            <person name="Wang D.B."/>
            <person name="Wang M."/>
        </authorList>
    </citation>
    <scope>NUCLEOTIDE SEQUENCE [LARGE SCALE GENOMIC DNA]</scope>
    <source>
        <strain evidence="3">VL1</strain>
    </source>
</reference>
<feature type="domain" description="GH16" evidence="2">
    <location>
        <begin position="240"/>
        <end position="459"/>
    </location>
</feature>
<dbReference type="EMBL" id="CVQH01020184">
    <property type="protein sequence ID" value="CRK26391.1"/>
    <property type="molecule type" value="Genomic_DNA"/>
</dbReference>
<dbReference type="PANTHER" id="PTHR10963:SF68">
    <property type="entry name" value="GLYCOSIDASE CRH1-RELATED"/>
    <property type="match status" value="1"/>
</dbReference>
<protein>
    <recommendedName>
        <fullName evidence="2">GH16 domain-containing protein</fullName>
    </recommendedName>
</protein>
<feature type="compositionally biased region" description="Basic and acidic residues" evidence="1">
    <location>
        <begin position="504"/>
        <end position="518"/>
    </location>
</feature>
<organism evidence="3 4">
    <name type="scientific">Verticillium longisporum</name>
    <name type="common">Verticillium dahliae var. longisporum</name>
    <dbReference type="NCBI Taxonomy" id="100787"/>
    <lineage>
        <taxon>Eukaryota</taxon>
        <taxon>Fungi</taxon>
        <taxon>Dikarya</taxon>
        <taxon>Ascomycota</taxon>
        <taxon>Pezizomycotina</taxon>
        <taxon>Sordariomycetes</taxon>
        <taxon>Hypocreomycetidae</taxon>
        <taxon>Glomerellales</taxon>
        <taxon>Plectosphaerellaceae</taxon>
        <taxon>Verticillium</taxon>
    </lineage>
</organism>
<evidence type="ECO:0000256" key="1">
    <source>
        <dbReference type="SAM" id="MobiDB-lite"/>
    </source>
</evidence>
<feature type="region of interest" description="Disordered" evidence="1">
    <location>
        <begin position="504"/>
        <end position="532"/>
    </location>
</feature>
<sequence length="637" mass="68570">MIPFHCPSLILLSAPRLCQFRLRWVYSVRPMGMQQPRPRVLAYDAFLPYQSATLPDLQGPSLLRLPEPVNYSRGSSVPACAVPLAHAPSETKENGKGGGGGSWCVWAPTQSHLNRLASCQHAAQHQCPEHPSYSAASPSRRPAHPFLPSLPFLITRLTLFKEFALPPTCRQRRIRLLSLSLSLSLRFFINFVWSALREVPLLSLSFGFRIFSRYTKPDTMRHTTFKSAALSLAVAGMASAQTWSLCNPVEGDDCKPNPAFGGAAKYDFTTATKLDDLNSFFTVDPGVVYNDKQMSFDGGAGASMIIFEESNAPTLTSKEYLFFGKVECVLRASPGQGIITSIVLQSDALDEIDWEFIGGDHTHVQTNYFHLGKKDYTYGRKHELPFNAMDEFHAYTIEWTQDAITFSVDGNVVRTATPAEGSYPQTPMQLKLGTWVGGKGGKEHQGTIDWAGGLAQWDQAPFAAHYQKVTIQDYAGGKKAAREYVYTKGQGSWESIKVVGGKESDAGKFKDTTEDPVKSETSSTVPSATSKLPSSAAASASASISAVVSSIEDVLSSIVKTSTISSAPVSSSLPANTTTIRTTSSAATTLTSAGATTTTGAAAAQSSAVSVEESAATHMQASALVLTLAAVAGVFLW</sequence>
<dbReference type="PROSITE" id="PS51762">
    <property type="entry name" value="GH16_2"/>
    <property type="match status" value="1"/>
</dbReference>
<dbReference type="AlphaFoldDB" id="A0A0G4LWE0"/>
<gene>
    <name evidence="3" type="ORF">BN1708_014524</name>
</gene>
<dbReference type="InterPro" id="IPR050546">
    <property type="entry name" value="Glycosyl_Hydrlase_16"/>
</dbReference>
<dbReference type="InterPro" id="IPR000757">
    <property type="entry name" value="Beta-glucanase-like"/>
</dbReference>
<dbReference type="CDD" id="cd02183">
    <property type="entry name" value="GH16_fungal_CRH1_transglycosylase"/>
    <property type="match status" value="1"/>
</dbReference>